<dbReference type="GO" id="GO:0008422">
    <property type="term" value="F:beta-glucosidase activity"/>
    <property type="evidence" value="ECO:0007669"/>
    <property type="project" value="UniProtKB-EC"/>
</dbReference>
<reference evidence="8" key="2">
    <citation type="submission" date="2021-04" db="EMBL/GenBank/DDBJ databases">
        <authorList>
            <person name="Gilroy R."/>
        </authorList>
    </citation>
    <scope>NUCLEOTIDE SEQUENCE</scope>
    <source>
        <strain evidence="8">USAMLcec3-2134</strain>
    </source>
</reference>
<dbReference type="EMBL" id="DWXE01000046">
    <property type="protein sequence ID" value="HJB92289.1"/>
    <property type="molecule type" value="Genomic_DNA"/>
</dbReference>
<dbReference type="Pfam" id="PF01915">
    <property type="entry name" value="Glyco_hydro_3_C"/>
    <property type="match status" value="1"/>
</dbReference>
<dbReference type="SUPFAM" id="SSF52279">
    <property type="entry name" value="Beta-D-glucan exohydrolase, C-terminal domain"/>
    <property type="match status" value="1"/>
</dbReference>
<comment type="caution">
    <text evidence="8">The sequence shown here is derived from an EMBL/GenBank/DDBJ whole genome shotgun (WGS) entry which is preliminary data.</text>
</comment>
<organism evidence="8 9">
    <name type="scientific">Candidatus Eisenbergiella merdigallinarum</name>
    <dbReference type="NCBI Taxonomy" id="2838552"/>
    <lineage>
        <taxon>Bacteria</taxon>
        <taxon>Bacillati</taxon>
        <taxon>Bacillota</taxon>
        <taxon>Clostridia</taxon>
        <taxon>Lachnospirales</taxon>
        <taxon>Lachnospiraceae</taxon>
        <taxon>Eisenbergiella</taxon>
    </lineage>
</organism>
<dbReference type="SMART" id="SM01217">
    <property type="entry name" value="Fn3_like"/>
    <property type="match status" value="1"/>
</dbReference>
<reference evidence="8" key="1">
    <citation type="journal article" date="2021" name="PeerJ">
        <title>Extensive microbial diversity within the chicken gut microbiome revealed by metagenomics and culture.</title>
        <authorList>
            <person name="Gilroy R."/>
            <person name="Ravi A."/>
            <person name="Getino M."/>
            <person name="Pursley I."/>
            <person name="Horton D.L."/>
            <person name="Alikhan N.F."/>
            <person name="Baker D."/>
            <person name="Gharbi K."/>
            <person name="Hall N."/>
            <person name="Watson M."/>
            <person name="Adriaenssens E.M."/>
            <person name="Foster-Nyarko E."/>
            <person name="Jarju S."/>
            <person name="Secka A."/>
            <person name="Antonio M."/>
            <person name="Oren A."/>
            <person name="Chaudhuri R.R."/>
            <person name="La Ragione R."/>
            <person name="Hildebrand F."/>
            <person name="Pallen M.J."/>
        </authorList>
    </citation>
    <scope>NUCLEOTIDE SEQUENCE</scope>
    <source>
        <strain evidence="8">USAMLcec3-2134</strain>
    </source>
</reference>
<dbReference type="PANTHER" id="PTHR30620:SF16">
    <property type="entry name" value="LYSOSOMAL BETA GLUCOSIDASE"/>
    <property type="match status" value="1"/>
</dbReference>
<feature type="domain" description="Fibronectin type III-like" evidence="7">
    <location>
        <begin position="654"/>
        <end position="723"/>
    </location>
</feature>
<proteinExistence type="inferred from homology"/>
<dbReference type="Proteomes" id="UP000886883">
    <property type="component" value="Unassembled WGS sequence"/>
</dbReference>
<dbReference type="Gene3D" id="3.40.50.1700">
    <property type="entry name" value="Glycoside hydrolase family 3 C-terminal domain"/>
    <property type="match status" value="1"/>
</dbReference>
<evidence type="ECO:0000256" key="2">
    <source>
        <dbReference type="ARBA" id="ARBA00005336"/>
    </source>
</evidence>
<protein>
    <recommendedName>
        <fullName evidence="3">beta-glucosidase</fullName>
        <ecNumber evidence="3">3.2.1.21</ecNumber>
    </recommendedName>
</protein>
<evidence type="ECO:0000256" key="6">
    <source>
        <dbReference type="ARBA" id="ARBA00023295"/>
    </source>
</evidence>
<dbReference type="InterPro" id="IPR017853">
    <property type="entry name" value="GH"/>
</dbReference>
<dbReference type="InterPro" id="IPR013783">
    <property type="entry name" value="Ig-like_fold"/>
</dbReference>
<dbReference type="EC" id="3.2.1.21" evidence="3"/>
<dbReference type="PRINTS" id="PR00133">
    <property type="entry name" value="GLHYDRLASE3"/>
</dbReference>
<evidence type="ECO:0000256" key="5">
    <source>
        <dbReference type="ARBA" id="ARBA00022801"/>
    </source>
</evidence>
<dbReference type="InterPro" id="IPR051915">
    <property type="entry name" value="Cellulose_Degrad_GH3"/>
</dbReference>
<dbReference type="InterPro" id="IPR002772">
    <property type="entry name" value="Glyco_hydro_3_C"/>
</dbReference>
<dbReference type="InterPro" id="IPR036962">
    <property type="entry name" value="Glyco_hydro_3_N_sf"/>
</dbReference>
<dbReference type="PANTHER" id="PTHR30620">
    <property type="entry name" value="PERIPLASMIC BETA-GLUCOSIDASE-RELATED"/>
    <property type="match status" value="1"/>
</dbReference>
<evidence type="ECO:0000256" key="3">
    <source>
        <dbReference type="ARBA" id="ARBA00012744"/>
    </source>
</evidence>
<evidence type="ECO:0000256" key="1">
    <source>
        <dbReference type="ARBA" id="ARBA00000448"/>
    </source>
</evidence>
<gene>
    <name evidence="8" type="ORF">H9763_12610</name>
</gene>
<dbReference type="Gene3D" id="3.20.20.300">
    <property type="entry name" value="Glycoside hydrolase, family 3, N-terminal domain"/>
    <property type="match status" value="1"/>
</dbReference>
<comment type="similarity">
    <text evidence="2">Belongs to the glycosyl hydrolase 3 family.</text>
</comment>
<keyword evidence="4" id="KW-0732">Signal</keyword>
<evidence type="ECO:0000313" key="9">
    <source>
        <dbReference type="Proteomes" id="UP000886883"/>
    </source>
</evidence>
<dbReference type="GO" id="GO:0009251">
    <property type="term" value="P:glucan catabolic process"/>
    <property type="evidence" value="ECO:0007669"/>
    <property type="project" value="TreeGrafter"/>
</dbReference>
<evidence type="ECO:0000259" key="7">
    <source>
        <dbReference type="SMART" id="SM01217"/>
    </source>
</evidence>
<dbReference type="Pfam" id="PF00933">
    <property type="entry name" value="Glyco_hydro_3"/>
    <property type="match status" value="1"/>
</dbReference>
<dbReference type="Gene3D" id="2.60.40.10">
    <property type="entry name" value="Immunoglobulins"/>
    <property type="match status" value="1"/>
</dbReference>
<dbReference type="InterPro" id="IPR036881">
    <property type="entry name" value="Glyco_hydro_3_C_sf"/>
</dbReference>
<dbReference type="Pfam" id="PF14310">
    <property type="entry name" value="Fn3-like"/>
    <property type="match status" value="1"/>
</dbReference>
<evidence type="ECO:0000313" key="8">
    <source>
        <dbReference type="EMBL" id="HJB92289.1"/>
    </source>
</evidence>
<dbReference type="SUPFAM" id="SSF51445">
    <property type="entry name" value="(Trans)glycosidases"/>
    <property type="match status" value="1"/>
</dbReference>
<evidence type="ECO:0000256" key="4">
    <source>
        <dbReference type="ARBA" id="ARBA00022729"/>
    </source>
</evidence>
<accession>A0A9D2MT44</accession>
<sequence>MIGKERIRELISRMTVREKAAEMSQLWGENPDGTLMGLEQGIHRDPFLDANAGSLLGYYGAERTIRAQKMHLEKNRHKIPLLFMTDVIHGFKTAFPSVLGLAATWNPKLAEQTAAVAAAEAASSGVCVTFSPMADLVRDARWGRVTESAGEDPYLNALFAAAFVRGYQGDDVSAPGKIASCVKHFAGYGAAEGGRDYDSVQIGEASLWNDYLPPFLAAMEAGCKLLMPAFHTMDGVPCTASRELLTGLLRDRLGFTGTVISDCTAVWELICHGVCADEKEAALAAVGAGVDIEMVSSSFYDNLESLLAEGKMTMEQLDNAVERILTLKDELGLFENPYKDADPEAEQKLLLCPAHRQLAREAAANSAVLLKNEGGVLPLRPSDKIALIGPLSHSRKLIDTWGLVNSDEKDCVTVKQALLGCGQLSGVLHAPGCCLKNDCEPDAVYPDDAPLMEEALALAEECDKIVLVLGEHPDMSGESGSRSHIDLPDNQMELLSRLSQAGKPIVTVVLAGRPLALTRASQLSDALLYAWYPGTEGGNGIADVLTGKTGPSGRLPMSFPRSSGQCPIYYNHLPTGRPNRSGAYERFKNGYVDQPPGPLYPFGYGLTYTRFSYSPVRLSARQIPFPSQGAQAGGDALLTAEVTLKNEGSRPGTETVQLYLQDVAAQRSRPVRLLKGFSRETLAPGESRTVRFSVTADMLTYYLPGSGHVLEPGAFRAFIGPDSETRSFAEFFLLQEGGDENGM</sequence>
<keyword evidence="5 8" id="KW-0378">Hydrolase</keyword>
<dbReference type="AlphaFoldDB" id="A0A9D2MT44"/>
<dbReference type="InterPro" id="IPR026891">
    <property type="entry name" value="Fn3-like"/>
</dbReference>
<dbReference type="InterPro" id="IPR001764">
    <property type="entry name" value="Glyco_hydro_3_N"/>
</dbReference>
<keyword evidence="6" id="KW-0326">Glycosidase</keyword>
<comment type="catalytic activity">
    <reaction evidence="1">
        <text>Hydrolysis of terminal, non-reducing beta-D-glucosyl residues with release of beta-D-glucose.</text>
        <dbReference type="EC" id="3.2.1.21"/>
    </reaction>
</comment>
<name>A0A9D2MT44_9FIRM</name>